<keyword evidence="3" id="KW-0378">Hydrolase</keyword>
<dbReference type="Gene3D" id="3.90.226.10">
    <property type="entry name" value="2-enoyl-CoA Hydratase, Chain A, domain 1"/>
    <property type="match status" value="1"/>
</dbReference>
<dbReference type="Gene3D" id="2.60.120.260">
    <property type="entry name" value="Galactose-binding domain-like"/>
    <property type="match status" value="1"/>
</dbReference>
<protein>
    <submittedName>
        <fullName evidence="3">C-terminal processing protease CtpA/Prc, contains a PDZ domain</fullName>
    </submittedName>
</protein>
<evidence type="ECO:0000256" key="1">
    <source>
        <dbReference type="SAM" id="SignalP"/>
    </source>
</evidence>
<evidence type="ECO:0000313" key="4">
    <source>
        <dbReference type="Proteomes" id="UP000219452"/>
    </source>
</evidence>
<organism evidence="3 4">
    <name type="scientific">Spirosoma fluviale</name>
    <dbReference type="NCBI Taxonomy" id="1597977"/>
    <lineage>
        <taxon>Bacteria</taxon>
        <taxon>Pseudomonadati</taxon>
        <taxon>Bacteroidota</taxon>
        <taxon>Cytophagia</taxon>
        <taxon>Cytophagales</taxon>
        <taxon>Cytophagaceae</taxon>
        <taxon>Spirosoma</taxon>
    </lineage>
</organism>
<evidence type="ECO:0000259" key="2">
    <source>
        <dbReference type="Pfam" id="PF03572"/>
    </source>
</evidence>
<dbReference type="AlphaFoldDB" id="A0A286GAT5"/>
<dbReference type="GO" id="GO:0007165">
    <property type="term" value="P:signal transduction"/>
    <property type="evidence" value="ECO:0007669"/>
    <property type="project" value="TreeGrafter"/>
</dbReference>
<dbReference type="CDD" id="cd07562">
    <property type="entry name" value="Peptidase_S41_TRI"/>
    <property type="match status" value="1"/>
</dbReference>
<dbReference type="OrthoDB" id="5379939at2"/>
<dbReference type="PANTHER" id="PTHR32060">
    <property type="entry name" value="TAIL-SPECIFIC PROTEASE"/>
    <property type="match status" value="1"/>
</dbReference>
<name>A0A286GAT5_9BACT</name>
<dbReference type="Gene3D" id="2.30.42.10">
    <property type="match status" value="1"/>
</dbReference>
<keyword evidence="3" id="KW-0645">Protease</keyword>
<dbReference type="GO" id="GO:0008236">
    <property type="term" value="F:serine-type peptidase activity"/>
    <property type="evidence" value="ECO:0007669"/>
    <property type="project" value="InterPro"/>
</dbReference>
<dbReference type="Pfam" id="PF03572">
    <property type="entry name" value="Peptidase_S41"/>
    <property type="match status" value="1"/>
</dbReference>
<feature type="domain" description="Tail specific protease" evidence="2">
    <location>
        <begin position="555"/>
        <end position="716"/>
    </location>
</feature>
<dbReference type="InterPro" id="IPR029045">
    <property type="entry name" value="ClpP/crotonase-like_dom_sf"/>
</dbReference>
<keyword evidence="4" id="KW-1185">Reference proteome</keyword>
<dbReference type="SUPFAM" id="SSF52096">
    <property type="entry name" value="ClpP/crotonase"/>
    <property type="match status" value="1"/>
</dbReference>
<dbReference type="PANTHER" id="PTHR32060:SF30">
    <property type="entry name" value="CARBOXY-TERMINAL PROCESSING PROTEASE CTPA"/>
    <property type="match status" value="1"/>
</dbReference>
<dbReference type="InterPro" id="IPR005151">
    <property type="entry name" value="Tail-specific_protease"/>
</dbReference>
<feature type="chain" id="PRO_5012063737" evidence="1">
    <location>
        <begin position="20"/>
        <end position="743"/>
    </location>
</feature>
<proteinExistence type="predicted"/>
<accession>A0A286GAT5</accession>
<evidence type="ECO:0000313" key="3">
    <source>
        <dbReference type="EMBL" id="SOD92620.1"/>
    </source>
</evidence>
<dbReference type="GO" id="GO:0004175">
    <property type="term" value="F:endopeptidase activity"/>
    <property type="evidence" value="ECO:0007669"/>
    <property type="project" value="TreeGrafter"/>
</dbReference>
<dbReference type="SUPFAM" id="SSF50156">
    <property type="entry name" value="PDZ domain-like"/>
    <property type="match status" value="1"/>
</dbReference>
<dbReference type="GO" id="GO:0030288">
    <property type="term" value="C:outer membrane-bounded periplasmic space"/>
    <property type="evidence" value="ECO:0007669"/>
    <property type="project" value="TreeGrafter"/>
</dbReference>
<sequence length="743" mass="82317">MQSPYLLLLASLTSLSLFAQTGNFGFEQRTATGQPVGWNSLSNDYLFTLDSAVTHGGRYALQVAYKNSGTFGGSHWRVPATFAGKKLTLKAFVKTSGTGTEPNTYAGLWMRIDDAASKALAFDNMADRGIKGTTDWQPCTITLTIPDEAASIHLGGILVGKGTAWFDDVELTVDGVPVEKAPAKVVKLSKAQTDTAFANGSGIELTALTKQQIDNLDLLGKVWGFVKYYHPAVTEGNHNMDAELFRIMPAVLKATSTAQRSEVLLNWLTTFGPVKTTAKEPDTTQAVLRPDLVWLTDVARLGEPLQAQLMTIRQAKRPNKSYYVSLFPQVGNPEFKNELPYRRMTTPDAGYRLLSLYRYWNIIQYFFPYKHLIGEDWNKVLPTFIPAFVNARDSLAYRLAALSLIGRIHDTHANVWGDQIIRKDYKGSFFSPVQVRYIENQFVVTNFFNDSLGRLSGLKRGDVVTSVDGVPTSALIQQRKPYYPASNEPTQLRDISRDLLAGHTNTVKLGIERAGKTQTVVMNRYKPGQAKFNDQIDYSSYPKDSCYQLLHPDIGYLFLGNIKANKLPDIMRLFSNTKGLVIDMRCYPSEFVVFSLGKYLTTPKLFAKFTAGNVETPGLFRWQSPILVGERSVREAYKGKVVILVNELTQSSAEYHTMAFRQAPGAVVLGSTTAAADGNISPFYLPGGLYTMISGIGVNYPDGRETQRIGVGVDVEMRPTRKGIESGRDELLEKAISLIRAGN</sequence>
<dbReference type="GO" id="GO:0006508">
    <property type="term" value="P:proteolysis"/>
    <property type="evidence" value="ECO:0007669"/>
    <property type="project" value="UniProtKB-KW"/>
</dbReference>
<gene>
    <name evidence="3" type="ORF">SAMN06269250_4072</name>
</gene>
<dbReference type="InterPro" id="IPR036034">
    <property type="entry name" value="PDZ_sf"/>
</dbReference>
<dbReference type="EMBL" id="OCNH01000003">
    <property type="protein sequence ID" value="SOD92620.1"/>
    <property type="molecule type" value="Genomic_DNA"/>
</dbReference>
<dbReference type="Proteomes" id="UP000219452">
    <property type="component" value="Unassembled WGS sequence"/>
</dbReference>
<reference evidence="4" key="1">
    <citation type="submission" date="2017-09" db="EMBL/GenBank/DDBJ databases">
        <authorList>
            <person name="Varghese N."/>
            <person name="Submissions S."/>
        </authorList>
    </citation>
    <scope>NUCLEOTIDE SEQUENCE [LARGE SCALE GENOMIC DNA]</scope>
    <source>
        <strain evidence="4">DSM 29961</strain>
    </source>
</reference>
<dbReference type="RefSeq" id="WP_097127828.1">
    <property type="nucleotide sequence ID" value="NZ_OCNH01000003.1"/>
</dbReference>
<feature type="signal peptide" evidence="1">
    <location>
        <begin position="1"/>
        <end position="19"/>
    </location>
</feature>
<keyword evidence="1" id="KW-0732">Signal</keyword>